<proteinExistence type="inferred from homology"/>
<dbReference type="AlphaFoldDB" id="A0A7M3MDA9"/>
<dbReference type="NCBIfam" id="NF040708">
    <property type="entry name" value="Siroheme_Dcarb_AhbA"/>
    <property type="match status" value="1"/>
</dbReference>
<comment type="similarity">
    <text evidence="4">Belongs to the Ahb/Nir family.</text>
</comment>
<dbReference type="InterPro" id="IPR050684">
    <property type="entry name" value="HTH-Siroheme_Decarb"/>
</dbReference>
<dbReference type="InterPro" id="IPR053953">
    <property type="entry name" value="NirdL-like_HTH"/>
</dbReference>
<keyword evidence="3" id="KW-0456">Lyase</keyword>
<dbReference type="PANTHER" id="PTHR43413:SF1">
    <property type="entry name" value="SIROHEME DECARBOXYLASE NIRL SUBUNIT"/>
    <property type="match status" value="1"/>
</dbReference>
<dbReference type="GO" id="GO:0016829">
    <property type="term" value="F:lyase activity"/>
    <property type="evidence" value="ECO:0007669"/>
    <property type="project" value="UniProtKB-KW"/>
</dbReference>
<accession>A0A7M3MDA9</accession>
<dbReference type="RefSeq" id="WP_144303631.1">
    <property type="nucleotide sequence ID" value="NZ_QMIE01000012.1"/>
</dbReference>
<comment type="catalytic activity">
    <reaction evidence="6">
        <text>siroheme + 2 H(+) = 12,18-didecarboxysiroheme + 2 CO2</text>
        <dbReference type="Rhea" id="RHEA:19093"/>
        <dbReference type="ChEBI" id="CHEBI:15378"/>
        <dbReference type="ChEBI" id="CHEBI:16526"/>
        <dbReference type="ChEBI" id="CHEBI:60052"/>
        <dbReference type="ChEBI" id="CHEBI:140497"/>
        <dbReference type="EC" id="4.1.1.111"/>
    </reaction>
</comment>
<evidence type="ECO:0000313" key="9">
    <source>
        <dbReference type="EMBL" id="TVM16206.1"/>
    </source>
</evidence>
<dbReference type="EMBL" id="QMIE01000012">
    <property type="protein sequence ID" value="TVM16206.1"/>
    <property type="molecule type" value="Genomic_DNA"/>
</dbReference>
<organism evidence="9 10">
    <name type="scientific">Oceanidesulfovibrio indonesiensis</name>
    <dbReference type="NCBI Taxonomy" id="54767"/>
    <lineage>
        <taxon>Bacteria</taxon>
        <taxon>Pseudomonadati</taxon>
        <taxon>Thermodesulfobacteriota</taxon>
        <taxon>Desulfovibrionia</taxon>
        <taxon>Desulfovibrionales</taxon>
        <taxon>Desulfovibrionaceae</taxon>
        <taxon>Oceanidesulfovibrio</taxon>
    </lineage>
</organism>
<dbReference type="OrthoDB" id="9806536at2"/>
<dbReference type="InterPro" id="IPR040523">
    <property type="entry name" value="AsnC_trans_reg2"/>
</dbReference>
<evidence type="ECO:0000256" key="5">
    <source>
        <dbReference type="ARBA" id="ARBA00023471"/>
    </source>
</evidence>
<dbReference type="Gene3D" id="3.30.70.3460">
    <property type="match status" value="1"/>
</dbReference>
<evidence type="ECO:0000259" key="8">
    <source>
        <dbReference type="Pfam" id="PF22451"/>
    </source>
</evidence>
<feature type="domain" description="Siroheme decarboxylase NirL-like HTH" evidence="8">
    <location>
        <begin position="5"/>
        <end position="51"/>
    </location>
</feature>
<name>A0A7M3MDA9_9BACT</name>
<dbReference type="UniPathway" id="UPA00252"/>
<feature type="domain" description="Siroheme decarboxylase AsnC-like ligand binding" evidence="7">
    <location>
        <begin position="61"/>
        <end position="140"/>
    </location>
</feature>
<evidence type="ECO:0000256" key="4">
    <source>
        <dbReference type="ARBA" id="ARBA00023457"/>
    </source>
</evidence>
<gene>
    <name evidence="9" type="ORF">DPQ33_12855</name>
</gene>
<evidence type="ECO:0000313" key="10">
    <source>
        <dbReference type="Proteomes" id="UP000448292"/>
    </source>
</evidence>
<dbReference type="InterPro" id="IPR036388">
    <property type="entry name" value="WH-like_DNA-bd_sf"/>
</dbReference>
<evidence type="ECO:0000259" key="7">
    <source>
        <dbReference type="Pfam" id="PF17805"/>
    </source>
</evidence>
<dbReference type="EC" id="4.1.1.111" evidence="5"/>
<evidence type="ECO:0000256" key="3">
    <source>
        <dbReference type="ARBA" id="ARBA00023239"/>
    </source>
</evidence>
<dbReference type="InterPro" id="IPR053429">
    <property type="entry name" value="Siroheme_Decarboxylase"/>
</dbReference>
<dbReference type="PANTHER" id="PTHR43413">
    <property type="entry name" value="TRANSCRIPTIONAL REGULATOR, ASNC FAMILY"/>
    <property type="match status" value="1"/>
</dbReference>
<evidence type="ECO:0000256" key="2">
    <source>
        <dbReference type="ARBA" id="ARBA00023133"/>
    </source>
</evidence>
<comment type="pathway">
    <text evidence="1">Porphyrin-containing compound metabolism; protoheme biosynthesis.</text>
</comment>
<keyword evidence="2" id="KW-0350">Heme biosynthesis</keyword>
<dbReference type="Proteomes" id="UP000448292">
    <property type="component" value="Unassembled WGS sequence"/>
</dbReference>
<protein>
    <recommendedName>
        <fullName evidence="5">siroheme decarboxylase</fullName>
        <ecNumber evidence="5">4.1.1.111</ecNumber>
    </recommendedName>
</protein>
<reference evidence="9 10" key="1">
    <citation type="submission" date="2018-06" db="EMBL/GenBank/DDBJ databases">
        <title>Complete genome of Desulfovibrio indonesiensis P37SLT.</title>
        <authorList>
            <person name="Crispim J.S."/>
            <person name="Vidigal P.M.P."/>
            <person name="Silva L.C.F."/>
            <person name="Laguardia C.N."/>
            <person name="Araujo L.C."/>
            <person name="Dias R.S."/>
            <person name="Sousa M.P."/>
            <person name="Paula S.O."/>
            <person name="Silva C."/>
        </authorList>
    </citation>
    <scope>NUCLEOTIDE SEQUENCE [LARGE SCALE GENOMIC DNA]</scope>
    <source>
        <strain evidence="9 10">P37SLT</strain>
    </source>
</reference>
<comment type="caution">
    <text evidence="9">The sequence shown here is derived from an EMBL/GenBank/DDBJ whole genome shotgun (WGS) entry which is preliminary data.</text>
</comment>
<keyword evidence="10" id="KW-1185">Reference proteome</keyword>
<sequence length="152" mass="17412">MDTYDKKILDRIQSGFPLASRPYQVLGDEIGLTESEVLARVRALKGRGIIRRIGANFQSRKLGFRSTLCAAHVPEDQIDSFVETVNSYLGVTHNYLRDHYYNIWFTFIGPSWDAVCDTLAEISEKTGIEVLNMPAEKLYKIKVEFKMEDDED</sequence>
<dbReference type="Pfam" id="PF22451">
    <property type="entry name" value="NirdL-like_HTH"/>
    <property type="match status" value="1"/>
</dbReference>
<dbReference type="Gene3D" id="1.10.10.10">
    <property type="entry name" value="Winged helix-like DNA-binding domain superfamily/Winged helix DNA-binding domain"/>
    <property type="match status" value="1"/>
</dbReference>
<dbReference type="GO" id="GO:0006783">
    <property type="term" value="P:heme biosynthetic process"/>
    <property type="evidence" value="ECO:0007669"/>
    <property type="project" value="UniProtKB-KW"/>
</dbReference>
<evidence type="ECO:0000256" key="6">
    <source>
        <dbReference type="ARBA" id="ARBA00048470"/>
    </source>
</evidence>
<evidence type="ECO:0000256" key="1">
    <source>
        <dbReference type="ARBA" id="ARBA00004744"/>
    </source>
</evidence>
<dbReference type="SUPFAM" id="SSF46785">
    <property type="entry name" value="Winged helix' DNA-binding domain"/>
    <property type="match status" value="1"/>
</dbReference>
<dbReference type="InterPro" id="IPR036390">
    <property type="entry name" value="WH_DNA-bd_sf"/>
</dbReference>
<dbReference type="Pfam" id="PF17805">
    <property type="entry name" value="AsnC_trans_reg2"/>
    <property type="match status" value="1"/>
</dbReference>